<evidence type="ECO:0000313" key="3">
    <source>
        <dbReference type="Proteomes" id="UP000037460"/>
    </source>
</evidence>
<feature type="chain" id="PRO_5005601860" evidence="1">
    <location>
        <begin position="25"/>
        <end position="167"/>
    </location>
</feature>
<comment type="caution">
    <text evidence="2">The sequence shown here is derived from an EMBL/GenBank/DDBJ whole genome shotgun (WGS) entry which is preliminary data.</text>
</comment>
<keyword evidence="1" id="KW-0732">Signal</keyword>
<accession>A0A0M0JL09</accession>
<evidence type="ECO:0000256" key="1">
    <source>
        <dbReference type="SAM" id="SignalP"/>
    </source>
</evidence>
<evidence type="ECO:0000313" key="2">
    <source>
        <dbReference type="EMBL" id="KOO27170.1"/>
    </source>
</evidence>
<reference evidence="3" key="1">
    <citation type="journal article" date="2015" name="PLoS Genet.">
        <title>Genome Sequence and Transcriptome Analyses of Chrysochromulina tobin: Metabolic Tools for Enhanced Algal Fitness in the Prominent Order Prymnesiales (Haptophyceae).</title>
        <authorList>
            <person name="Hovde B.T."/>
            <person name="Deodato C.R."/>
            <person name="Hunsperger H.M."/>
            <person name="Ryken S.A."/>
            <person name="Yost W."/>
            <person name="Jha R.K."/>
            <person name="Patterson J."/>
            <person name="Monnat R.J. Jr."/>
            <person name="Barlow S.B."/>
            <person name="Starkenburg S.R."/>
            <person name="Cattolico R.A."/>
        </authorList>
    </citation>
    <scope>NUCLEOTIDE SEQUENCE</scope>
    <source>
        <strain evidence="3">CCMP291</strain>
    </source>
</reference>
<name>A0A0M0JL09_9EUKA</name>
<protein>
    <submittedName>
        <fullName evidence="2">Uncharacterized protein</fullName>
    </submittedName>
</protein>
<gene>
    <name evidence="2" type="ORF">Ctob_009851</name>
</gene>
<organism evidence="2 3">
    <name type="scientific">Chrysochromulina tobinii</name>
    <dbReference type="NCBI Taxonomy" id="1460289"/>
    <lineage>
        <taxon>Eukaryota</taxon>
        <taxon>Haptista</taxon>
        <taxon>Haptophyta</taxon>
        <taxon>Prymnesiophyceae</taxon>
        <taxon>Prymnesiales</taxon>
        <taxon>Chrysochromulinaceae</taxon>
        <taxon>Chrysochromulina</taxon>
    </lineage>
</organism>
<keyword evidence="3" id="KW-1185">Reference proteome</keyword>
<dbReference type="Proteomes" id="UP000037460">
    <property type="component" value="Unassembled WGS sequence"/>
</dbReference>
<feature type="signal peptide" evidence="1">
    <location>
        <begin position="1"/>
        <end position="24"/>
    </location>
</feature>
<dbReference type="AlphaFoldDB" id="A0A0M0JL09"/>
<proteinExistence type="predicted"/>
<sequence>MAPLAIRWFALLPVLLLLQEGTPADPRSWRKGTVGDSSTTYWWRKGVHESDAPEVSNTPPAEDWKVGKLENGREFLWREGNDPNDPEIALQGSEVEATSAPDTSPDGWRIGVLASGRRYLWRGSAEDPEVRFWDSSTLESGKVFWYTGDGHVSLTDPFDLRSRQELI</sequence>
<dbReference type="EMBL" id="JWZX01002749">
    <property type="protein sequence ID" value="KOO27170.1"/>
    <property type="molecule type" value="Genomic_DNA"/>
</dbReference>